<evidence type="ECO:0000256" key="2">
    <source>
        <dbReference type="SAM" id="SignalP"/>
    </source>
</evidence>
<dbReference type="InterPro" id="IPR029033">
    <property type="entry name" value="His_PPase_superfam"/>
</dbReference>
<evidence type="ECO:0000313" key="4">
    <source>
        <dbReference type="Proteomes" id="UP000006352"/>
    </source>
</evidence>
<feature type="signal peptide" evidence="2">
    <location>
        <begin position="1"/>
        <end position="18"/>
    </location>
</feature>
<dbReference type="FunCoup" id="J4G9S8">
    <property type="interactions" value="184"/>
</dbReference>
<evidence type="ECO:0008006" key="5">
    <source>
        <dbReference type="Google" id="ProtNLM"/>
    </source>
</evidence>
<dbReference type="PANTHER" id="PTHR20963:SF42">
    <property type="entry name" value="PHOSPHOGLYCERATE MUTASE-LIKE PROTEIN"/>
    <property type="match status" value="1"/>
</dbReference>
<dbReference type="HOGENOM" id="CLU_020880_2_2_1"/>
<name>J4G9S8_9APHY</name>
<dbReference type="GeneID" id="24098379"/>
<dbReference type="Pfam" id="PF00328">
    <property type="entry name" value="His_Phos_2"/>
    <property type="match status" value="1"/>
</dbReference>
<feature type="chain" id="PRO_5003778922" description="Phosphoglycerate mutase-like protein" evidence="2">
    <location>
        <begin position="19"/>
        <end position="554"/>
    </location>
</feature>
<keyword evidence="2" id="KW-0732">Signal</keyword>
<dbReference type="SUPFAM" id="SSF53254">
    <property type="entry name" value="Phosphoglycerate mutase-like"/>
    <property type="match status" value="1"/>
</dbReference>
<dbReference type="CDD" id="cd07061">
    <property type="entry name" value="HP_HAP_like"/>
    <property type="match status" value="1"/>
</dbReference>
<dbReference type="Proteomes" id="UP000006352">
    <property type="component" value="Unassembled WGS sequence"/>
</dbReference>
<dbReference type="InterPro" id="IPR000560">
    <property type="entry name" value="His_Pase_clade-2"/>
</dbReference>
<dbReference type="STRING" id="599839.J4G9S8"/>
<accession>J4G9S8</accession>
<dbReference type="GO" id="GO:0003993">
    <property type="term" value="F:acid phosphatase activity"/>
    <property type="evidence" value="ECO:0007669"/>
    <property type="project" value="TreeGrafter"/>
</dbReference>
<dbReference type="RefSeq" id="XP_012182751.1">
    <property type="nucleotide sequence ID" value="XM_012327361.1"/>
</dbReference>
<proteinExistence type="predicted"/>
<dbReference type="PANTHER" id="PTHR20963">
    <property type="entry name" value="MULTIPLE INOSITOL POLYPHOSPHATE PHOSPHATASE-RELATED"/>
    <property type="match status" value="1"/>
</dbReference>
<dbReference type="EMBL" id="HE797114">
    <property type="protein sequence ID" value="CCM03468.1"/>
    <property type="molecule type" value="Genomic_DNA"/>
</dbReference>
<dbReference type="AlphaFoldDB" id="J4G9S8"/>
<evidence type="ECO:0000256" key="1">
    <source>
        <dbReference type="ARBA" id="ARBA00022801"/>
    </source>
</evidence>
<protein>
    <recommendedName>
        <fullName evidence="5">Phosphoglycerate mutase-like protein</fullName>
    </recommendedName>
</protein>
<gene>
    <name evidence="3" type="ORF">FIBRA_05601</name>
</gene>
<keyword evidence="1" id="KW-0378">Hydrolase</keyword>
<keyword evidence="4" id="KW-1185">Reference proteome</keyword>
<dbReference type="Gene3D" id="3.40.50.1240">
    <property type="entry name" value="Phosphoglycerate mutase-like"/>
    <property type="match status" value="1"/>
</dbReference>
<dbReference type="InParanoid" id="J4G9S8"/>
<organism evidence="3 4">
    <name type="scientific">Fibroporia radiculosa</name>
    <dbReference type="NCBI Taxonomy" id="599839"/>
    <lineage>
        <taxon>Eukaryota</taxon>
        <taxon>Fungi</taxon>
        <taxon>Dikarya</taxon>
        <taxon>Basidiomycota</taxon>
        <taxon>Agaricomycotina</taxon>
        <taxon>Agaricomycetes</taxon>
        <taxon>Polyporales</taxon>
        <taxon>Fibroporiaceae</taxon>
        <taxon>Fibroporia</taxon>
    </lineage>
</organism>
<dbReference type="OrthoDB" id="6509975at2759"/>
<reference evidence="3 4" key="1">
    <citation type="journal article" date="2012" name="Appl. Environ. Microbiol.">
        <title>Short-read sequencing for genomic analysis of the brown rot fungus Fibroporia radiculosa.</title>
        <authorList>
            <person name="Tang J.D."/>
            <person name="Perkins A.D."/>
            <person name="Sonstegard T.S."/>
            <person name="Schroeder S.G."/>
            <person name="Burgess S.C."/>
            <person name="Diehl S.V."/>
        </authorList>
    </citation>
    <scope>NUCLEOTIDE SEQUENCE [LARGE SCALE GENOMIC DNA]</scope>
    <source>
        <strain evidence="3 4">TFFH 294</strain>
    </source>
</reference>
<evidence type="ECO:0000313" key="3">
    <source>
        <dbReference type="EMBL" id="CCM03468.1"/>
    </source>
</evidence>
<sequence>MLTRFLLLCSLSFPLIVAIPAGLVPDQLGFTGHGVFQIPDPTASFGRHDSYFPGPSEVGFPGPTATGSEAAAIATAPAAALNLDTYPIIAPSVRYSGSNPEFNPMRYWGSLTPWFSVGDAFGLPNTSPQVPDGCELDQVHLLHRHGARYRTPMPGANDSDSGLPSVIGRPHFKASGPLQFLNTWKDLLGEEILTPFGRDEPFNLGVGFRVKYGELLNRFKRHLPVFRTCSQERMVQTSLNFAAGFWGIPEYLTSYHQLYIIEAPGFNNTLAPYMNCPNAFGKHFLTGIYAAGNWSELYLAETVPRLQEYIKGYTLTVKDVSWMQETCAYETVALGYSKFCELFTEDEWRGYEYASDLSFWYGFAFGNPVAAAQGIGWVQELVARLTKERPTVFDTSMNRTLNSNKITFPLDQPMYVDATHDAVIANVITALNFTTLAANGPLPSDHIPIDQESCLRFTTPSHAHVSYVQTFRVRDITPFSANLVAQVVSCATSGRTKKMPFIRFLLNDGVVPLTGLAHCEKHNRDGLCLLEDFIKGAKERISEVDFTQDCFGRD</sequence>